<protein>
    <submittedName>
        <fullName evidence="2">Uncharacterized protein</fullName>
    </submittedName>
</protein>
<organism evidence="2 3">
    <name type="scientific">Thalassospira lohafexi</name>
    <dbReference type="NCBI Taxonomy" id="744227"/>
    <lineage>
        <taxon>Bacteria</taxon>
        <taxon>Pseudomonadati</taxon>
        <taxon>Pseudomonadota</taxon>
        <taxon>Alphaproteobacteria</taxon>
        <taxon>Rhodospirillales</taxon>
        <taxon>Thalassospiraceae</taxon>
        <taxon>Thalassospira</taxon>
    </lineage>
</organism>
<dbReference type="Proteomes" id="UP000233332">
    <property type="component" value="Unassembled WGS sequence"/>
</dbReference>
<keyword evidence="3" id="KW-1185">Reference proteome</keyword>
<reference evidence="2 3" key="1">
    <citation type="submission" date="2017-09" db="EMBL/GenBank/DDBJ databases">
        <title>Biodiversity and function of Thalassospira species in the particle-attached aromatic-hydrocarbon-degrading consortia from the surface seawater of the China South Sea.</title>
        <authorList>
            <person name="Dong C."/>
            <person name="Lai Q."/>
            <person name="Shao Z."/>
        </authorList>
    </citation>
    <scope>NUCLEOTIDE SEQUENCE [LARGE SCALE GENOMIC DNA]</scope>
    <source>
        <strain evidence="2 3">139Z-12</strain>
    </source>
</reference>
<evidence type="ECO:0000313" key="2">
    <source>
        <dbReference type="EMBL" id="PKR56331.1"/>
    </source>
</evidence>
<dbReference type="EMBL" id="NXGX01000015">
    <property type="protein sequence ID" value="PKR56331.1"/>
    <property type="molecule type" value="Genomic_DNA"/>
</dbReference>
<evidence type="ECO:0000256" key="1">
    <source>
        <dbReference type="SAM" id="Phobius"/>
    </source>
</evidence>
<evidence type="ECO:0000313" key="3">
    <source>
        <dbReference type="Proteomes" id="UP000233332"/>
    </source>
</evidence>
<sequence>MTNLHQIAEVAKEQMHDKSLWYDSGVGGGSTIVGGVTGQDIVFWLGLLLLIGRIVIMGFDIVKRLRERS</sequence>
<keyword evidence="1" id="KW-0472">Membrane</keyword>
<gene>
    <name evidence="2" type="ORF">COO92_21235</name>
</gene>
<accession>A0A2N3L0J6</accession>
<dbReference type="AlphaFoldDB" id="A0A2N3L0J6"/>
<comment type="caution">
    <text evidence="2">The sequence shown here is derived from an EMBL/GenBank/DDBJ whole genome shotgun (WGS) entry which is preliminary data.</text>
</comment>
<feature type="transmembrane region" description="Helical" evidence="1">
    <location>
        <begin position="41"/>
        <end position="62"/>
    </location>
</feature>
<keyword evidence="1" id="KW-0812">Transmembrane</keyword>
<keyword evidence="1" id="KW-1133">Transmembrane helix</keyword>
<name>A0A2N3L0J6_9PROT</name>
<dbReference type="RefSeq" id="WP_101304936.1">
    <property type="nucleotide sequence ID" value="NZ_NXGX01000015.1"/>
</dbReference>
<proteinExistence type="predicted"/>